<accession>A0ABP7PWT4</accession>
<comment type="caution">
    <text evidence="3">The sequence shown here is derived from an EMBL/GenBank/DDBJ whole genome shotgun (WGS) entry which is preliminary data.</text>
</comment>
<dbReference type="InterPro" id="IPR001789">
    <property type="entry name" value="Sig_transdc_resp-reg_receiver"/>
</dbReference>
<evidence type="ECO:0000259" key="2">
    <source>
        <dbReference type="PROSITE" id="PS50110"/>
    </source>
</evidence>
<evidence type="ECO:0000313" key="3">
    <source>
        <dbReference type="EMBL" id="GAA3972714.1"/>
    </source>
</evidence>
<dbReference type="SUPFAM" id="SSF52172">
    <property type="entry name" value="CheY-like"/>
    <property type="match status" value="1"/>
</dbReference>
<feature type="modified residue" description="4-aspartylphosphate" evidence="1">
    <location>
        <position position="59"/>
    </location>
</feature>
<keyword evidence="4" id="KW-1185">Reference proteome</keyword>
<sequence length="221" mass="24695">MLEKVLVAEDHQTSSKAVAKTIEELSIPVCHYVYYCDDALTRLRNELLSGHPYELLVSDISFVEDHRTQALKSGVDLILAARALQPELKVIVFSAEGHPAKIQSYFKELKVNGYVQKGRMDAIELEKAVMAVAKGQTYMPAGIREKISPTHSHEFNNYDITVLSLLAKGEKLQDIPAILVELGISPTGKSSMEKRLNHIKTVLDFKKNEQLIAFCKDMGII</sequence>
<proteinExistence type="predicted"/>
<evidence type="ECO:0000313" key="4">
    <source>
        <dbReference type="Proteomes" id="UP001501081"/>
    </source>
</evidence>
<dbReference type="Proteomes" id="UP001501081">
    <property type="component" value="Unassembled WGS sequence"/>
</dbReference>
<protein>
    <recommendedName>
        <fullName evidence="2">Response regulatory domain-containing protein</fullName>
    </recommendedName>
</protein>
<feature type="domain" description="Response regulatory" evidence="2">
    <location>
        <begin position="4"/>
        <end position="132"/>
    </location>
</feature>
<dbReference type="EMBL" id="BAABAK010000015">
    <property type="protein sequence ID" value="GAA3972714.1"/>
    <property type="molecule type" value="Genomic_DNA"/>
</dbReference>
<dbReference type="PROSITE" id="PS50110">
    <property type="entry name" value="RESPONSE_REGULATORY"/>
    <property type="match status" value="1"/>
</dbReference>
<dbReference type="InterPro" id="IPR011006">
    <property type="entry name" value="CheY-like_superfamily"/>
</dbReference>
<dbReference type="Gene3D" id="3.40.50.2300">
    <property type="match status" value="1"/>
</dbReference>
<keyword evidence="1" id="KW-0597">Phosphoprotein</keyword>
<dbReference type="RefSeq" id="WP_344767769.1">
    <property type="nucleotide sequence ID" value="NZ_BAABAK010000015.1"/>
</dbReference>
<evidence type="ECO:0000256" key="1">
    <source>
        <dbReference type="PROSITE-ProRule" id="PRU00169"/>
    </source>
</evidence>
<gene>
    <name evidence="3" type="ORF">GCM10022246_26280</name>
</gene>
<name>A0ABP7PWT4_9SPHI</name>
<organism evidence="3 4">
    <name type="scientific">Pedobacter ginsengiterrae</name>
    <dbReference type="NCBI Taxonomy" id="871696"/>
    <lineage>
        <taxon>Bacteria</taxon>
        <taxon>Pseudomonadati</taxon>
        <taxon>Bacteroidota</taxon>
        <taxon>Sphingobacteriia</taxon>
        <taxon>Sphingobacteriales</taxon>
        <taxon>Sphingobacteriaceae</taxon>
        <taxon>Pedobacter</taxon>
    </lineage>
</organism>
<reference evidence="4" key="1">
    <citation type="journal article" date="2019" name="Int. J. Syst. Evol. Microbiol.">
        <title>The Global Catalogue of Microorganisms (GCM) 10K type strain sequencing project: providing services to taxonomists for standard genome sequencing and annotation.</title>
        <authorList>
            <consortium name="The Broad Institute Genomics Platform"/>
            <consortium name="The Broad Institute Genome Sequencing Center for Infectious Disease"/>
            <person name="Wu L."/>
            <person name="Ma J."/>
        </authorList>
    </citation>
    <scope>NUCLEOTIDE SEQUENCE [LARGE SCALE GENOMIC DNA]</scope>
    <source>
        <strain evidence="4">JCM 17338</strain>
    </source>
</reference>